<dbReference type="GO" id="GO:0097367">
    <property type="term" value="F:carbohydrate derivative binding"/>
    <property type="evidence" value="ECO:0007669"/>
    <property type="project" value="InterPro"/>
</dbReference>
<evidence type="ECO:0000313" key="6">
    <source>
        <dbReference type="EMBL" id="HIZ22270.1"/>
    </source>
</evidence>
<protein>
    <submittedName>
        <fullName evidence="6">MurR/RpiR family transcriptional regulator</fullName>
    </submittedName>
</protein>
<evidence type="ECO:0000256" key="1">
    <source>
        <dbReference type="ARBA" id="ARBA00023015"/>
    </source>
</evidence>
<dbReference type="PROSITE" id="PS51464">
    <property type="entry name" value="SIS"/>
    <property type="match status" value="1"/>
</dbReference>
<accession>A0A9D2DSL7</accession>
<sequence>MQLHLPNMPEQITKSESKILDYIYNNTDEFLFSSIGAVSKKLGVSGTTISRFVRHVGCEDYKELKKYIADQSMSEGPAAKIIETLRSDRNFTAENWIIRQQMYLQKTLEGLDEEEFQKAVTALLSAHRVFIHAKSASAALGKLLMFRLRRLGIEAVLLPSGGSEMLEGLVNVKKEDLVVLFSFAKVSKEGKIILRHQKKIGYRTIAFCSRTFIPKEEQADIQLFVYRGEPNEYHSMTCPAAVVDALVVAVSEQMGSESVLRLSSLHEMKKQYAPDR</sequence>
<proteinExistence type="predicted"/>
<dbReference type="Gene3D" id="3.40.50.10490">
    <property type="entry name" value="Glucose-6-phosphate isomerase like protein, domain 1"/>
    <property type="match status" value="1"/>
</dbReference>
<reference evidence="6" key="1">
    <citation type="journal article" date="2021" name="PeerJ">
        <title>Extensive microbial diversity within the chicken gut microbiome revealed by metagenomics and culture.</title>
        <authorList>
            <person name="Gilroy R."/>
            <person name="Ravi A."/>
            <person name="Getino M."/>
            <person name="Pursley I."/>
            <person name="Horton D.L."/>
            <person name="Alikhan N.F."/>
            <person name="Baker D."/>
            <person name="Gharbi K."/>
            <person name="Hall N."/>
            <person name="Watson M."/>
            <person name="Adriaenssens E.M."/>
            <person name="Foster-Nyarko E."/>
            <person name="Jarju S."/>
            <person name="Secka A."/>
            <person name="Antonio M."/>
            <person name="Oren A."/>
            <person name="Chaudhuri R.R."/>
            <person name="La Ragione R."/>
            <person name="Hildebrand F."/>
            <person name="Pallen M.J."/>
        </authorList>
    </citation>
    <scope>NUCLEOTIDE SEQUENCE</scope>
    <source>
        <strain evidence="6">14324</strain>
    </source>
</reference>
<dbReference type="Pfam" id="PF01418">
    <property type="entry name" value="HTH_6"/>
    <property type="match status" value="1"/>
</dbReference>
<dbReference type="PANTHER" id="PTHR30514:SF18">
    <property type="entry name" value="RPIR-FAMILY TRANSCRIPTIONAL REGULATOR"/>
    <property type="match status" value="1"/>
</dbReference>
<evidence type="ECO:0000259" key="5">
    <source>
        <dbReference type="PROSITE" id="PS51464"/>
    </source>
</evidence>
<dbReference type="SUPFAM" id="SSF53697">
    <property type="entry name" value="SIS domain"/>
    <property type="match status" value="1"/>
</dbReference>
<dbReference type="SUPFAM" id="SSF46689">
    <property type="entry name" value="Homeodomain-like"/>
    <property type="match status" value="1"/>
</dbReference>
<gene>
    <name evidence="6" type="ORF">IAA21_05665</name>
</gene>
<dbReference type="GO" id="GO:1901135">
    <property type="term" value="P:carbohydrate derivative metabolic process"/>
    <property type="evidence" value="ECO:0007669"/>
    <property type="project" value="InterPro"/>
</dbReference>
<dbReference type="InterPro" id="IPR001347">
    <property type="entry name" value="SIS_dom"/>
</dbReference>
<evidence type="ECO:0000313" key="7">
    <source>
        <dbReference type="Proteomes" id="UP000824041"/>
    </source>
</evidence>
<dbReference type="Pfam" id="PF01380">
    <property type="entry name" value="SIS"/>
    <property type="match status" value="1"/>
</dbReference>
<dbReference type="AlphaFoldDB" id="A0A9D2DSL7"/>
<feature type="domain" description="SIS" evidence="5">
    <location>
        <begin position="119"/>
        <end position="256"/>
    </location>
</feature>
<keyword evidence="2" id="KW-0238">DNA-binding</keyword>
<evidence type="ECO:0000256" key="2">
    <source>
        <dbReference type="ARBA" id="ARBA00023125"/>
    </source>
</evidence>
<dbReference type="GO" id="GO:0003700">
    <property type="term" value="F:DNA-binding transcription factor activity"/>
    <property type="evidence" value="ECO:0007669"/>
    <property type="project" value="InterPro"/>
</dbReference>
<dbReference type="PANTHER" id="PTHR30514">
    <property type="entry name" value="GLUCOKINASE"/>
    <property type="match status" value="1"/>
</dbReference>
<dbReference type="InterPro" id="IPR036388">
    <property type="entry name" value="WH-like_DNA-bd_sf"/>
</dbReference>
<keyword evidence="1" id="KW-0805">Transcription regulation</keyword>
<dbReference type="InterPro" id="IPR046348">
    <property type="entry name" value="SIS_dom_sf"/>
</dbReference>
<evidence type="ECO:0000259" key="4">
    <source>
        <dbReference type="PROSITE" id="PS51071"/>
    </source>
</evidence>
<feature type="domain" description="HTH rpiR-type" evidence="4">
    <location>
        <begin position="1"/>
        <end position="75"/>
    </location>
</feature>
<dbReference type="InterPro" id="IPR035472">
    <property type="entry name" value="RpiR-like_SIS"/>
</dbReference>
<dbReference type="EMBL" id="DXBU01000080">
    <property type="protein sequence ID" value="HIZ22270.1"/>
    <property type="molecule type" value="Genomic_DNA"/>
</dbReference>
<reference evidence="6" key="2">
    <citation type="submission" date="2021-04" db="EMBL/GenBank/DDBJ databases">
        <authorList>
            <person name="Gilroy R."/>
        </authorList>
    </citation>
    <scope>NUCLEOTIDE SEQUENCE</scope>
    <source>
        <strain evidence="6">14324</strain>
    </source>
</reference>
<dbReference type="GO" id="GO:0003677">
    <property type="term" value="F:DNA binding"/>
    <property type="evidence" value="ECO:0007669"/>
    <property type="project" value="UniProtKB-KW"/>
</dbReference>
<keyword evidence="3" id="KW-0804">Transcription</keyword>
<dbReference type="InterPro" id="IPR000281">
    <property type="entry name" value="HTH_RpiR"/>
</dbReference>
<dbReference type="Proteomes" id="UP000824041">
    <property type="component" value="Unassembled WGS sequence"/>
</dbReference>
<comment type="caution">
    <text evidence="6">The sequence shown here is derived from an EMBL/GenBank/DDBJ whole genome shotgun (WGS) entry which is preliminary data.</text>
</comment>
<dbReference type="PROSITE" id="PS51071">
    <property type="entry name" value="HTH_RPIR"/>
    <property type="match status" value="1"/>
</dbReference>
<dbReference type="CDD" id="cd05013">
    <property type="entry name" value="SIS_RpiR"/>
    <property type="match status" value="1"/>
</dbReference>
<evidence type="ECO:0000256" key="3">
    <source>
        <dbReference type="ARBA" id="ARBA00023163"/>
    </source>
</evidence>
<organism evidence="6 7">
    <name type="scientific">Candidatus Blautia faecigallinarum</name>
    <dbReference type="NCBI Taxonomy" id="2838488"/>
    <lineage>
        <taxon>Bacteria</taxon>
        <taxon>Bacillati</taxon>
        <taxon>Bacillota</taxon>
        <taxon>Clostridia</taxon>
        <taxon>Lachnospirales</taxon>
        <taxon>Lachnospiraceae</taxon>
        <taxon>Blautia</taxon>
    </lineage>
</organism>
<dbReference type="InterPro" id="IPR009057">
    <property type="entry name" value="Homeodomain-like_sf"/>
</dbReference>
<dbReference type="InterPro" id="IPR047640">
    <property type="entry name" value="RpiR-like"/>
</dbReference>
<dbReference type="Gene3D" id="1.10.10.10">
    <property type="entry name" value="Winged helix-like DNA-binding domain superfamily/Winged helix DNA-binding domain"/>
    <property type="match status" value="1"/>
</dbReference>
<name>A0A9D2DSL7_9FIRM</name>